<dbReference type="PANTHER" id="PTHR40622">
    <property type="match status" value="1"/>
</dbReference>
<dbReference type="Proteomes" id="UP000887229">
    <property type="component" value="Unassembled WGS sequence"/>
</dbReference>
<dbReference type="InterPro" id="IPR056145">
    <property type="entry name" value="DUF7728"/>
</dbReference>
<gene>
    <name evidence="4" type="ORF">F5Z01DRAFT_61548</name>
</gene>
<dbReference type="Pfam" id="PF24854">
    <property type="entry name" value="DUF7728"/>
    <property type="match status" value="1"/>
</dbReference>
<evidence type="ECO:0000313" key="5">
    <source>
        <dbReference type="Proteomes" id="UP000887229"/>
    </source>
</evidence>
<keyword evidence="2" id="KW-0812">Transmembrane</keyword>
<feature type="transmembrane region" description="Helical" evidence="2">
    <location>
        <begin position="245"/>
        <end position="273"/>
    </location>
</feature>
<comment type="caution">
    <text evidence="4">The sequence shown here is derived from an EMBL/GenBank/DDBJ whole genome shotgun (WGS) entry which is preliminary data.</text>
</comment>
<dbReference type="AlphaFoldDB" id="A0A9P8CPJ5"/>
<evidence type="ECO:0000256" key="2">
    <source>
        <dbReference type="SAM" id="Phobius"/>
    </source>
</evidence>
<dbReference type="GeneID" id="70291770"/>
<feature type="region of interest" description="Disordered" evidence="1">
    <location>
        <begin position="198"/>
        <end position="228"/>
    </location>
</feature>
<organism evidence="4 5">
    <name type="scientific">Emericellopsis atlantica</name>
    <dbReference type="NCBI Taxonomy" id="2614577"/>
    <lineage>
        <taxon>Eukaryota</taxon>
        <taxon>Fungi</taxon>
        <taxon>Dikarya</taxon>
        <taxon>Ascomycota</taxon>
        <taxon>Pezizomycotina</taxon>
        <taxon>Sordariomycetes</taxon>
        <taxon>Hypocreomycetidae</taxon>
        <taxon>Hypocreales</taxon>
        <taxon>Bionectriaceae</taxon>
        <taxon>Emericellopsis</taxon>
    </lineage>
</organism>
<proteinExistence type="predicted"/>
<dbReference type="PANTHER" id="PTHR40622:SF1">
    <property type="match status" value="1"/>
</dbReference>
<name>A0A9P8CPJ5_9HYPO</name>
<sequence>MILHQILMAASAAAFLVVPETIDHGEEAFSALPFNAVTGGIPVHAMSQMVDVPCRGCKGDQTHLSMELAVEDGTRLTMNGFELYPSTDPWRGDLMAAVVEGEQEEEQKLGYALAVTPMGRDDDQALEVVKISLNIIEVGFQFIDDIPKINIMLIKARNNEILLGDVHMEEQSRPACESMFCQVKQSIDKAWKGLKTGCRKHHGHHGHHGKPHAQVDGEHPRPGRHGHHAHAHNWLGLIKFVAIDIALPVLTLVAVGVGFALLFIGFCGFIAVITNFRRIIRKSPDSKARPTEPAAEEEKTGLMEETEADDQEPPPQYEGRQGHIQL</sequence>
<feature type="domain" description="DUF7728" evidence="3">
    <location>
        <begin position="58"/>
        <end position="170"/>
    </location>
</feature>
<feature type="compositionally biased region" description="Basic residues" evidence="1">
    <location>
        <begin position="198"/>
        <end position="211"/>
    </location>
</feature>
<keyword evidence="5" id="KW-1185">Reference proteome</keyword>
<reference evidence="4" key="1">
    <citation type="journal article" date="2021" name="IMA Fungus">
        <title>Genomic characterization of three marine fungi, including Emericellopsis atlantica sp. nov. with signatures of a generalist lifestyle and marine biomass degradation.</title>
        <authorList>
            <person name="Hagestad O.C."/>
            <person name="Hou L."/>
            <person name="Andersen J.H."/>
            <person name="Hansen E.H."/>
            <person name="Altermark B."/>
            <person name="Li C."/>
            <person name="Kuhnert E."/>
            <person name="Cox R.J."/>
            <person name="Crous P.W."/>
            <person name="Spatafora J.W."/>
            <person name="Lail K."/>
            <person name="Amirebrahimi M."/>
            <person name="Lipzen A."/>
            <person name="Pangilinan J."/>
            <person name="Andreopoulos W."/>
            <person name="Hayes R.D."/>
            <person name="Ng V."/>
            <person name="Grigoriev I.V."/>
            <person name="Jackson S.A."/>
            <person name="Sutton T.D.S."/>
            <person name="Dobson A.D.W."/>
            <person name="Rama T."/>
        </authorList>
    </citation>
    <scope>NUCLEOTIDE SEQUENCE</scope>
    <source>
        <strain evidence="4">TS7</strain>
    </source>
</reference>
<evidence type="ECO:0000313" key="4">
    <source>
        <dbReference type="EMBL" id="KAG9254939.1"/>
    </source>
</evidence>
<accession>A0A9P8CPJ5</accession>
<keyword evidence="2" id="KW-0472">Membrane</keyword>
<feature type="region of interest" description="Disordered" evidence="1">
    <location>
        <begin position="283"/>
        <end position="326"/>
    </location>
</feature>
<dbReference type="OrthoDB" id="5409353at2759"/>
<keyword evidence="2" id="KW-1133">Transmembrane helix</keyword>
<dbReference type="RefSeq" id="XP_046118863.1">
    <property type="nucleotide sequence ID" value="XM_046260867.1"/>
</dbReference>
<evidence type="ECO:0000256" key="1">
    <source>
        <dbReference type="SAM" id="MobiDB-lite"/>
    </source>
</evidence>
<evidence type="ECO:0000259" key="3">
    <source>
        <dbReference type="Pfam" id="PF24854"/>
    </source>
</evidence>
<dbReference type="EMBL" id="MU251252">
    <property type="protein sequence ID" value="KAG9254939.1"/>
    <property type="molecule type" value="Genomic_DNA"/>
</dbReference>
<protein>
    <recommendedName>
        <fullName evidence="3">DUF7728 domain-containing protein</fullName>
    </recommendedName>
</protein>
<feature type="compositionally biased region" description="Basic and acidic residues" evidence="1">
    <location>
        <begin position="283"/>
        <end position="302"/>
    </location>
</feature>